<sequence>MKRKTICSLALTLLMLLSCLCAAYADTGSVTYDGDAQSFVFLPGSDYSPSDLFPDFKGVMPGDRLTQTLRLRNDSDHRVRLYLRSLGSESGSEEFLSQMTLTVQTPTSSLFDAPAHETAQLTDWTELGTIAPGGDLELTVTLNVPLTMGNDFQSGIGYLDWQFKAQELEDPTPPTGDTYAPTLWPLMATLSMGAIAFLLSRRKHREEP</sequence>
<dbReference type="RefSeq" id="WP_213540552.1">
    <property type="nucleotide sequence ID" value="NZ_AP023418.1"/>
</dbReference>
<feature type="chain" id="PRO_5032367949" evidence="2">
    <location>
        <begin position="26"/>
        <end position="208"/>
    </location>
</feature>
<name>A0A810Q5P8_9FIRM</name>
<proteinExistence type="predicted"/>
<feature type="transmembrane region" description="Helical" evidence="1">
    <location>
        <begin position="182"/>
        <end position="199"/>
    </location>
</feature>
<keyword evidence="2" id="KW-0732">Signal</keyword>
<dbReference type="Proteomes" id="UP000681035">
    <property type="component" value="Chromosome"/>
</dbReference>
<keyword evidence="1" id="KW-0472">Membrane</keyword>
<evidence type="ECO:0000256" key="1">
    <source>
        <dbReference type="SAM" id="Phobius"/>
    </source>
</evidence>
<accession>A0A810Q5P8</accession>
<dbReference type="EMBL" id="AP023418">
    <property type="protein sequence ID" value="BCK81905.1"/>
    <property type="molecule type" value="Genomic_DNA"/>
</dbReference>
<keyword evidence="1" id="KW-0812">Transmembrane</keyword>
<keyword evidence="1" id="KW-1133">Transmembrane helix</keyword>
<feature type="signal peptide" evidence="2">
    <location>
        <begin position="1"/>
        <end position="25"/>
    </location>
</feature>
<evidence type="ECO:0000313" key="3">
    <source>
        <dbReference type="EMBL" id="BCK81905.1"/>
    </source>
</evidence>
<gene>
    <name evidence="3" type="ORF">MM50RIKEN_16680</name>
</gene>
<evidence type="ECO:0000256" key="2">
    <source>
        <dbReference type="SAM" id="SignalP"/>
    </source>
</evidence>
<organism evidence="3 4">
    <name type="scientific">Vescimonas coprocola</name>
    <dbReference type="NCBI Taxonomy" id="2714355"/>
    <lineage>
        <taxon>Bacteria</taxon>
        <taxon>Bacillati</taxon>
        <taxon>Bacillota</taxon>
        <taxon>Clostridia</taxon>
        <taxon>Eubacteriales</taxon>
        <taxon>Oscillospiraceae</taxon>
        <taxon>Vescimonas</taxon>
    </lineage>
</organism>
<evidence type="ECO:0000313" key="4">
    <source>
        <dbReference type="Proteomes" id="UP000681035"/>
    </source>
</evidence>
<keyword evidence="4" id="KW-1185">Reference proteome</keyword>
<dbReference type="KEGG" id="vcop:MM50RIKEN_16680"/>
<dbReference type="AlphaFoldDB" id="A0A810Q5P8"/>
<reference evidence="3" key="1">
    <citation type="submission" date="2020-09" db="EMBL/GenBank/DDBJ databases">
        <title>New species isolated from human feces.</title>
        <authorList>
            <person name="Kitahara M."/>
            <person name="Shigeno Y."/>
            <person name="Shime M."/>
            <person name="Matsumoto Y."/>
            <person name="Nakamura S."/>
            <person name="Motooka D."/>
            <person name="Fukuoka S."/>
            <person name="Nishikawa H."/>
            <person name="Benno Y."/>
        </authorList>
    </citation>
    <scope>NUCLEOTIDE SEQUENCE</scope>
    <source>
        <strain evidence="3">MM50</strain>
    </source>
</reference>
<dbReference type="PROSITE" id="PS51257">
    <property type="entry name" value="PROKAR_LIPOPROTEIN"/>
    <property type="match status" value="1"/>
</dbReference>
<protein>
    <submittedName>
        <fullName evidence="3">Uncharacterized protein</fullName>
    </submittedName>
</protein>